<gene>
    <name evidence="2" type="ORF">M7I_3836</name>
</gene>
<dbReference type="HOGENOM" id="CLU_2061718_0_0_1"/>
<dbReference type="Proteomes" id="UP000005446">
    <property type="component" value="Unassembled WGS sequence"/>
</dbReference>
<dbReference type="InParanoid" id="H0EMJ8"/>
<evidence type="ECO:0000259" key="1">
    <source>
        <dbReference type="Pfam" id="PF14420"/>
    </source>
</evidence>
<dbReference type="EMBL" id="AGUE01000089">
    <property type="protein sequence ID" value="EHL00338.1"/>
    <property type="molecule type" value="Genomic_DNA"/>
</dbReference>
<dbReference type="Pfam" id="PF14420">
    <property type="entry name" value="Clr5"/>
    <property type="match status" value="1"/>
</dbReference>
<evidence type="ECO:0000313" key="2">
    <source>
        <dbReference type="EMBL" id="EHL00338.1"/>
    </source>
</evidence>
<dbReference type="InterPro" id="IPR025676">
    <property type="entry name" value="Clr5_dom"/>
</dbReference>
<proteinExistence type="predicted"/>
<keyword evidence="3" id="KW-1185">Reference proteome</keyword>
<protein>
    <recommendedName>
        <fullName evidence="1">Clr5 domain-containing protein</fullName>
    </recommendedName>
</protein>
<dbReference type="PANTHER" id="PTHR38788">
    <property type="entry name" value="CLR5 DOMAIN-CONTAINING PROTEIN"/>
    <property type="match status" value="1"/>
</dbReference>
<dbReference type="OrthoDB" id="3557985at2759"/>
<sequence>METTTRAPRASYVRGVPSVWEWEEQKSLIYRLWITEDKKLPELQQTLYNLHGFYASHGQFMTMFKKWKYEKKISPEDAKLILAVKQKRPAKIERWIARKAFSKEEIENLEAGAVDFDKI</sequence>
<name>H0EMJ8_GLAL7</name>
<accession>H0EMJ8</accession>
<feature type="domain" description="Clr5" evidence="1">
    <location>
        <begin position="19"/>
        <end position="71"/>
    </location>
</feature>
<dbReference type="AlphaFoldDB" id="H0EMJ8"/>
<comment type="caution">
    <text evidence="2">The sequence shown here is derived from an EMBL/GenBank/DDBJ whole genome shotgun (WGS) entry which is preliminary data.</text>
</comment>
<reference evidence="2 3" key="1">
    <citation type="journal article" date="2012" name="Eukaryot. Cell">
        <title>Genome sequence of the fungus Glarea lozoyensis: the first genome sequence of a species from the Helotiaceae family.</title>
        <authorList>
            <person name="Youssar L."/>
            <person name="Gruening B.A."/>
            <person name="Erxleben A."/>
            <person name="Guenther S."/>
            <person name="Huettel W."/>
        </authorList>
    </citation>
    <scope>NUCLEOTIDE SEQUENCE [LARGE SCALE GENOMIC DNA]</scope>
    <source>
        <strain evidence="3">ATCC 74030 / MF5533</strain>
    </source>
</reference>
<organism evidence="2 3">
    <name type="scientific">Glarea lozoyensis (strain ATCC 74030 / MF5533)</name>
    <dbReference type="NCBI Taxonomy" id="1104152"/>
    <lineage>
        <taxon>Eukaryota</taxon>
        <taxon>Fungi</taxon>
        <taxon>Dikarya</taxon>
        <taxon>Ascomycota</taxon>
        <taxon>Pezizomycotina</taxon>
        <taxon>Leotiomycetes</taxon>
        <taxon>Helotiales</taxon>
        <taxon>Helotiaceae</taxon>
        <taxon>Glarea</taxon>
    </lineage>
</organism>
<dbReference type="PANTHER" id="PTHR38788:SF3">
    <property type="entry name" value="CLR5 DOMAIN-CONTAINING PROTEIN"/>
    <property type="match status" value="1"/>
</dbReference>
<evidence type="ECO:0000313" key="3">
    <source>
        <dbReference type="Proteomes" id="UP000005446"/>
    </source>
</evidence>